<gene>
    <name evidence="4" type="ORF">ELS19_10570</name>
</gene>
<dbReference type="InterPro" id="IPR025403">
    <property type="entry name" value="TgpA-like_C"/>
</dbReference>
<evidence type="ECO:0000256" key="1">
    <source>
        <dbReference type="SAM" id="MobiDB-lite"/>
    </source>
</evidence>
<dbReference type="Proteomes" id="UP000294028">
    <property type="component" value="Unassembled WGS sequence"/>
</dbReference>
<feature type="domain" description="Protein-glutamine gamma-glutamyltransferase-like C-terminal" evidence="3">
    <location>
        <begin position="147"/>
        <end position="213"/>
    </location>
</feature>
<keyword evidence="2" id="KW-0812">Transmembrane</keyword>
<feature type="compositionally biased region" description="Basic and acidic residues" evidence="1">
    <location>
        <begin position="111"/>
        <end position="121"/>
    </location>
</feature>
<dbReference type="EMBL" id="RZHH01000002">
    <property type="protein sequence ID" value="RYJ14351.1"/>
    <property type="molecule type" value="Genomic_DNA"/>
</dbReference>
<evidence type="ECO:0000259" key="3">
    <source>
        <dbReference type="Pfam" id="PF13559"/>
    </source>
</evidence>
<accession>A0A482TMB9</accession>
<dbReference type="AlphaFoldDB" id="A0A482TMB9"/>
<protein>
    <submittedName>
        <fullName evidence="4">DUF4129 domain-containing protein</fullName>
    </submittedName>
</protein>
<keyword evidence="2" id="KW-0472">Membrane</keyword>
<feature type="region of interest" description="Disordered" evidence="1">
    <location>
        <begin position="196"/>
        <end position="232"/>
    </location>
</feature>
<keyword evidence="2" id="KW-1133">Transmembrane helix</keyword>
<feature type="compositionally biased region" description="Low complexity" evidence="1">
    <location>
        <begin position="219"/>
        <end position="232"/>
    </location>
</feature>
<dbReference type="RefSeq" id="WP_006053710.1">
    <property type="nucleotide sequence ID" value="NZ_RZHH01000002.1"/>
</dbReference>
<feature type="region of interest" description="Disordered" evidence="1">
    <location>
        <begin position="111"/>
        <end position="139"/>
    </location>
</feature>
<reference evidence="4 5" key="1">
    <citation type="submission" date="2018-12" db="EMBL/GenBank/DDBJ databases">
        <title>Genome analysis provides insights into bioremediation potentialities of Halogeometricum borinquense strain N11.</title>
        <authorList>
            <person name="Najjari A."/>
            <person name="Youssef N."/>
            <person name="Fhoula I."/>
            <person name="Ben Dhia O."/>
            <person name="Mahjoubi M."/>
            <person name="Ouzari H.I."/>
            <person name="Cherif A."/>
        </authorList>
    </citation>
    <scope>NUCLEOTIDE SEQUENCE [LARGE SCALE GENOMIC DNA]</scope>
    <source>
        <strain evidence="4 5">N11</strain>
    </source>
</reference>
<dbReference type="GeneID" id="9992711"/>
<dbReference type="Pfam" id="PF13559">
    <property type="entry name" value="DUF4129"/>
    <property type="match status" value="1"/>
</dbReference>
<organism evidence="4 5">
    <name type="scientific">Halogeometricum borinquense</name>
    <dbReference type="NCBI Taxonomy" id="60847"/>
    <lineage>
        <taxon>Archaea</taxon>
        <taxon>Methanobacteriati</taxon>
        <taxon>Methanobacteriota</taxon>
        <taxon>Stenosarchaea group</taxon>
        <taxon>Halobacteria</taxon>
        <taxon>Halobacteriales</taxon>
        <taxon>Haloferacaceae</taxon>
        <taxon>Halogeometricum</taxon>
    </lineage>
</organism>
<dbReference type="OMA" id="TFHEQEG"/>
<evidence type="ECO:0000313" key="4">
    <source>
        <dbReference type="EMBL" id="RYJ14351.1"/>
    </source>
</evidence>
<name>A0A482TMB9_9EURY</name>
<evidence type="ECO:0000256" key="2">
    <source>
        <dbReference type="SAM" id="Phobius"/>
    </source>
</evidence>
<evidence type="ECO:0000313" key="5">
    <source>
        <dbReference type="Proteomes" id="UP000294028"/>
    </source>
</evidence>
<feature type="transmembrane region" description="Helical" evidence="2">
    <location>
        <begin position="84"/>
        <end position="105"/>
    </location>
</feature>
<comment type="caution">
    <text evidence="4">The sequence shown here is derived from an EMBL/GenBank/DDBJ whole genome shotgun (WGS) entry which is preliminary data.</text>
</comment>
<proteinExistence type="predicted"/>
<sequence>MNRSHAAALLITVLALSTVGVAASTLPSAQPADLPDSRSQGGFDEAHSGSGGKGASQSINHLALPDLNVENGVKSDRSQSKSTVGRLVVGVVLFLAGIALVLWRLTSDDSQAARESEKETDVSTDEVTSEVAHSKRRNLPPTNEVYRAWNTLGTSLEAHREAQETPTEFAQRASRAGLPRNAVERLTALFCSVRYGGEPPTADREKRAQNALEQIQRTSDSNSADSASSLSE</sequence>
<feature type="region of interest" description="Disordered" evidence="1">
    <location>
        <begin position="27"/>
        <end position="58"/>
    </location>
</feature>